<dbReference type="SUPFAM" id="SSF46689">
    <property type="entry name" value="Homeodomain-like"/>
    <property type="match status" value="1"/>
</dbReference>
<dbReference type="EMBL" id="JAEPRD010000283">
    <property type="protein sequence ID" value="KAG2192552.1"/>
    <property type="molecule type" value="Genomic_DNA"/>
</dbReference>
<dbReference type="InterPro" id="IPR038116">
    <property type="entry name" value="TrpR-like_sf"/>
</dbReference>
<dbReference type="Gene3D" id="1.10.1270.10">
    <property type="entry name" value="TrpR-like"/>
    <property type="match status" value="1"/>
</dbReference>
<name>A0A8H7QHK7_9FUNG</name>
<organism evidence="2 3">
    <name type="scientific">Mucor saturninus</name>
    <dbReference type="NCBI Taxonomy" id="64648"/>
    <lineage>
        <taxon>Eukaryota</taxon>
        <taxon>Fungi</taxon>
        <taxon>Fungi incertae sedis</taxon>
        <taxon>Mucoromycota</taxon>
        <taxon>Mucoromycotina</taxon>
        <taxon>Mucoromycetes</taxon>
        <taxon>Mucorales</taxon>
        <taxon>Mucorineae</taxon>
        <taxon>Mucoraceae</taxon>
        <taxon>Mucor</taxon>
    </lineage>
</organism>
<keyword evidence="3" id="KW-1185">Reference proteome</keyword>
<evidence type="ECO:0000313" key="3">
    <source>
        <dbReference type="Proteomes" id="UP000603453"/>
    </source>
</evidence>
<dbReference type="InterPro" id="IPR038717">
    <property type="entry name" value="Tc1-like_DDE_dom"/>
</dbReference>
<comment type="caution">
    <text evidence="2">The sequence shown here is derived from an EMBL/GenBank/DDBJ whole genome shotgun (WGS) entry which is preliminary data.</text>
</comment>
<dbReference type="Proteomes" id="UP000603453">
    <property type="component" value="Unassembled WGS sequence"/>
</dbReference>
<dbReference type="GO" id="GO:0003676">
    <property type="term" value="F:nucleic acid binding"/>
    <property type="evidence" value="ECO:0007669"/>
    <property type="project" value="InterPro"/>
</dbReference>
<dbReference type="AlphaFoldDB" id="A0A8H7QHK7"/>
<sequence length="340" mass="39910">MPYKLSQDKRNNVKSLILKGQSTENIVKTTGVSKSTINRMKNQINPGYNRPKGGRPAILPETTKQIIRFKLRCGYLKVATDTQKYLNGLGYSISYTSTNRIIKKLGFKCKLKKKKAFLKKQHYQNRLKWARKHCGWTVNDWKKVIFSDESKINRWGSDGAEYTYKFPGDLERPHNVKTVLKHGVGSLMMWGCMTYFGPGYASRILEYPMNSDCYTHILGTSYKETLNYYGLTNNDVLFQQDGDPKHRSKHTFEWLRINKINYIKDWPANSPDLNPIEHLWHHLKLRLNQYDRKPTSLEDLWARIDLEWNKFTADDMKPYYEGLPRRIEEVIRAKGGYTKH</sequence>
<dbReference type="InterPro" id="IPR009057">
    <property type="entry name" value="Homeodomain-like_sf"/>
</dbReference>
<dbReference type="OrthoDB" id="2416077at2759"/>
<dbReference type="PANTHER" id="PTHR23022">
    <property type="entry name" value="TRANSPOSABLE ELEMENT-RELATED"/>
    <property type="match status" value="1"/>
</dbReference>
<accession>A0A8H7QHK7</accession>
<dbReference type="InterPro" id="IPR052338">
    <property type="entry name" value="Transposase_5"/>
</dbReference>
<evidence type="ECO:0000259" key="1">
    <source>
        <dbReference type="Pfam" id="PF13358"/>
    </source>
</evidence>
<protein>
    <recommendedName>
        <fullName evidence="1">Tc1-like transposase DDE domain-containing protein</fullName>
    </recommendedName>
</protein>
<proteinExistence type="predicted"/>
<evidence type="ECO:0000313" key="2">
    <source>
        <dbReference type="EMBL" id="KAG2192552.1"/>
    </source>
</evidence>
<reference evidence="2" key="1">
    <citation type="submission" date="2020-12" db="EMBL/GenBank/DDBJ databases">
        <title>Metabolic potential, ecology and presence of endohyphal bacteria is reflected in genomic diversity of Mucoromycotina.</title>
        <authorList>
            <person name="Muszewska A."/>
            <person name="Okrasinska A."/>
            <person name="Steczkiewicz K."/>
            <person name="Drgas O."/>
            <person name="Orlowska M."/>
            <person name="Perlinska-Lenart U."/>
            <person name="Aleksandrzak-Piekarczyk T."/>
            <person name="Szatraj K."/>
            <person name="Zielenkiewicz U."/>
            <person name="Pilsyk S."/>
            <person name="Malc E."/>
            <person name="Mieczkowski P."/>
            <person name="Kruszewska J.S."/>
            <person name="Biernat P."/>
            <person name="Pawlowska J."/>
        </authorList>
    </citation>
    <scope>NUCLEOTIDE SEQUENCE</scope>
    <source>
        <strain evidence="2">WA0000017839</strain>
    </source>
</reference>
<dbReference type="PANTHER" id="PTHR23022:SF134">
    <property type="entry name" value="TRANSPOSABLE ELEMENT TC1 TRANSPOSASE"/>
    <property type="match status" value="1"/>
</dbReference>
<dbReference type="Gene3D" id="3.30.420.10">
    <property type="entry name" value="Ribonuclease H-like superfamily/Ribonuclease H"/>
    <property type="match status" value="1"/>
</dbReference>
<dbReference type="Pfam" id="PF13358">
    <property type="entry name" value="DDE_3"/>
    <property type="match status" value="1"/>
</dbReference>
<dbReference type="InterPro" id="IPR036397">
    <property type="entry name" value="RNaseH_sf"/>
</dbReference>
<feature type="domain" description="Tc1-like transposase DDE" evidence="1">
    <location>
        <begin position="144"/>
        <end position="300"/>
    </location>
</feature>
<gene>
    <name evidence="2" type="ORF">INT47_012776</name>
</gene>